<evidence type="ECO:0000256" key="7">
    <source>
        <dbReference type="ARBA" id="ARBA00022975"/>
    </source>
</evidence>
<protein>
    <recommendedName>
        <fullName evidence="11">Dihydroorotate dehydrogenase (quinone)</fullName>
        <ecNumber evidence="11">1.3.5.2</ecNumber>
    </recommendedName>
    <alternativeName>
        <fullName evidence="11">DHOdehase</fullName>
        <shortName evidence="11">DHOD</shortName>
        <shortName evidence="11">DHODase</shortName>
    </alternativeName>
    <alternativeName>
        <fullName evidence="11">Dihydroorotate oxidase</fullName>
    </alternativeName>
</protein>
<evidence type="ECO:0000256" key="6">
    <source>
        <dbReference type="ARBA" id="ARBA00022643"/>
    </source>
</evidence>
<dbReference type="InterPro" id="IPR005719">
    <property type="entry name" value="Dihydroorotate_DH_2"/>
</dbReference>
<comment type="similarity">
    <text evidence="4 11">Belongs to the dihydroorotate dehydrogenase family. Type 2 subfamily.</text>
</comment>
<organism evidence="13 14">
    <name type="scientific">Candidatus Promineifilum breve</name>
    <dbReference type="NCBI Taxonomy" id="1806508"/>
    <lineage>
        <taxon>Bacteria</taxon>
        <taxon>Bacillati</taxon>
        <taxon>Chloroflexota</taxon>
        <taxon>Ardenticatenia</taxon>
        <taxon>Candidatus Promineifilales</taxon>
        <taxon>Candidatus Promineifilaceae</taxon>
        <taxon>Candidatus Promineifilum</taxon>
    </lineage>
</organism>
<keyword evidence="11" id="KW-1003">Cell membrane</keyword>
<dbReference type="CDD" id="cd04738">
    <property type="entry name" value="DHOD_2_like"/>
    <property type="match status" value="1"/>
</dbReference>
<comment type="subcellular location">
    <subcellularLocation>
        <location evidence="11">Cell membrane</location>
        <topology evidence="11">Peripheral membrane protein</topology>
    </subcellularLocation>
    <subcellularLocation>
        <location evidence="2">Membrane</location>
    </subcellularLocation>
</comment>
<dbReference type="InterPro" id="IPR050074">
    <property type="entry name" value="DHO_dehydrogenase"/>
</dbReference>
<feature type="binding site" evidence="11">
    <location>
        <begin position="70"/>
        <end position="74"/>
    </location>
    <ligand>
        <name>FMN</name>
        <dbReference type="ChEBI" id="CHEBI:58210"/>
    </ligand>
</feature>
<dbReference type="Pfam" id="PF01180">
    <property type="entry name" value="DHO_dh"/>
    <property type="match status" value="1"/>
</dbReference>
<dbReference type="GO" id="GO:0005737">
    <property type="term" value="C:cytoplasm"/>
    <property type="evidence" value="ECO:0007669"/>
    <property type="project" value="InterPro"/>
</dbReference>
<evidence type="ECO:0000256" key="5">
    <source>
        <dbReference type="ARBA" id="ARBA00022630"/>
    </source>
</evidence>
<feature type="domain" description="Dihydroorotate dehydrogenase catalytic" evidence="12">
    <location>
        <begin position="57"/>
        <end position="347"/>
    </location>
</feature>
<feature type="binding site" evidence="11">
    <location>
        <begin position="258"/>
        <end position="259"/>
    </location>
    <ligand>
        <name>substrate</name>
    </ligand>
</feature>
<dbReference type="KEGG" id="pbf:CFX0092_A0822"/>
<evidence type="ECO:0000256" key="10">
    <source>
        <dbReference type="ARBA" id="ARBA00048639"/>
    </source>
</evidence>
<comment type="function">
    <text evidence="1 11">Catalyzes the conversion of dihydroorotate to orotate with quinone as electron acceptor.</text>
</comment>
<evidence type="ECO:0000256" key="4">
    <source>
        <dbReference type="ARBA" id="ARBA00005359"/>
    </source>
</evidence>
<feature type="binding site" evidence="11">
    <location>
        <begin position="119"/>
        <end position="123"/>
    </location>
    <ligand>
        <name>substrate</name>
    </ligand>
</feature>
<dbReference type="PIRSF" id="PIRSF000164">
    <property type="entry name" value="DHO_oxidase"/>
    <property type="match status" value="1"/>
</dbReference>
<dbReference type="EMBL" id="LN890655">
    <property type="protein sequence ID" value="CUS02700.2"/>
    <property type="molecule type" value="Genomic_DNA"/>
</dbReference>
<dbReference type="PANTHER" id="PTHR48109:SF4">
    <property type="entry name" value="DIHYDROOROTATE DEHYDROGENASE (QUINONE), MITOCHONDRIAL"/>
    <property type="match status" value="1"/>
</dbReference>
<dbReference type="EC" id="1.3.5.2" evidence="11"/>
<proteinExistence type="inferred from homology"/>
<accession>A0A160T2K3</accession>
<dbReference type="NCBIfam" id="TIGR01036">
    <property type="entry name" value="pyrD_sub2"/>
    <property type="match status" value="1"/>
</dbReference>
<feature type="binding site" evidence="11">
    <location>
        <position position="257"/>
    </location>
    <ligand>
        <name>FMN</name>
        <dbReference type="ChEBI" id="CHEBI:58210"/>
    </ligand>
</feature>
<gene>
    <name evidence="11 13" type="primary">pyrD</name>
    <name evidence="13" type="ORF">CFX0092_A0822</name>
</gene>
<comment type="subunit">
    <text evidence="11">Monomer.</text>
</comment>
<feature type="binding site" evidence="11">
    <location>
        <position position="183"/>
    </location>
    <ligand>
        <name>FMN</name>
        <dbReference type="ChEBI" id="CHEBI:58210"/>
    </ligand>
</feature>
<evidence type="ECO:0000259" key="12">
    <source>
        <dbReference type="Pfam" id="PF01180"/>
    </source>
</evidence>
<feature type="active site" description="Nucleophile" evidence="11">
    <location>
        <position position="186"/>
    </location>
</feature>
<dbReference type="HAMAP" id="MF_00225">
    <property type="entry name" value="DHO_dh_type2"/>
    <property type="match status" value="1"/>
</dbReference>
<evidence type="ECO:0000256" key="1">
    <source>
        <dbReference type="ARBA" id="ARBA00003125"/>
    </source>
</evidence>
<evidence type="ECO:0000256" key="9">
    <source>
        <dbReference type="ARBA" id="ARBA00023136"/>
    </source>
</evidence>
<dbReference type="AlphaFoldDB" id="A0A160T2K3"/>
<dbReference type="GO" id="GO:0005886">
    <property type="term" value="C:plasma membrane"/>
    <property type="evidence" value="ECO:0007669"/>
    <property type="project" value="UniProtKB-SubCell"/>
</dbReference>
<name>A0A160T2K3_9CHLR</name>
<dbReference type="InterPro" id="IPR012135">
    <property type="entry name" value="Dihydroorotate_DH_1_2"/>
</dbReference>
<evidence type="ECO:0000313" key="14">
    <source>
        <dbReference type="Proteomes" id="UP000215027"/>
    </source>
</evidence>
<feature type="binding site" evidence="11">
    <location>
        <position position="150"/>
    </location>
    <ligand>
        <name>FMN</name>
        <dbReference type="ChEBI" id="CHEBI:58210"/>
    </ligand>
</feature>
<dbReference type="UniPathway" id="UPA00070">
    <property type="reaction ID" value="UER00946"/>
</dbReference>
<feature type="binding site" evidence="11">
    <location>
        <begin position="329"/>
        <end position="330"/>
    </location>
    <ligand>
        <name>FMN</name>
        <dbReference type="ChEBI" id="CHEBI:58210"/>
    </ligand>
</feature>
<reference evidence="13" key="1">
    <citation type="submission" date="2016-01" db="EMBL/GenBank/DDBJ databases">
        <authorList>
            <person name="Mcilroy J.S."/>
            <person name="Karst M S."/>
            <person name="Albertsen M."/>
        </authorList>
    </citation>
    <scope>NUCLEOTIDE SEQUENCE</scope>
    <source>
        <strain evidence="13">Cfx-K</strain>
    </source>
</reference>
<evidence type="ECO:0000256" key="11">
    <source>
        <dbReference type="HAMAP-Rule" id="MF_00225"/>
    </source>
</evidence>
<dbReference type="GO" id="GO:0044205">
    <property type="term" value="P:'de novo' UMP biosynthetic process"/>
    <property type="evidence" value="ECO:0007669"/>
    <property type="project" value="UniProtKB-UniRule"/>
</dbReference>
<dbReference type="Gene3D" id="3.20.20.70">
    <property type="entry name" value="Aldolase class I"/>
    <property type="match status" value="1"/>
</dbReference>
<dbReference type="InterPro" id="IPR005720">
    <property type="entry name" value="Dihydroorotate_DH_cat"/>
</dbReference>
<dbReference type="Proteomes" id="UP000215027">
    <property type="component" value="Chromosome I"/>
</dbReference>
<dbReference type="SUPFAM" id="SSF51395">
    <property type="entry name" value="FMN-linked oxidoreductases"/>
    <property type="match status" value="1"/>
</dbReference>
<keyword evidence="5 11" id="KW-0285">Flavoprotein</keyword>
<feature type="binding site" evidence="11">
    <location>
        <position position="188"/>
    </location>
    <ligand>
        <name>substrate</name>
    </ligand>
</feature>
<feature type="binding site" evidence="11">
    <location>
        <position position="183"/>
    </location>
    <ligand>
        <name>substrate</name>
    </ligand>
</feature>
<feature type="binding site" evidence="11">
    <location>
        <position position="74"/>
    </location>
    <ligand>
        <name>substrate</name>
    </ligand>
</feature>
<dbReference type="RefSeq" id="WP_095042281.1">
    <property type="nucleotide sequence ID" value="NZ_LN890655.1"/>
</dbReference>
<evidence type="ECO:0000313" key="13">
    <source>
        <dbReference type="EMBL" id="CUS02700.2"/>
    </source>
</evidence>
<dbReference type="PROSITE" id="PS00911">
    <property type="entry name" value="DHODEHASE_1"/>
    <property type="match status" value="1"/>
</dbReference>
<evidence type="ECO:0000256" key="3">
    <source>
        <dbReference type="ARBA" id="ARBA00005161"/>
    </source>
</evidence>
<keyword evidence="7 11" id="KW-0665">Pyrimidine biosynthesis</keyword>
<dbReference type="GO" id="GO:0106430">
    <property type="term" value="F:dihydroorotate dehydrogenase (quinone) activity"/>
    <property type="evidence" value="ECO:0007669"/>
    <property type="project" value="UniProtKB-EC"/>
</dbReference>
<feature type="binding site" evidence="11">
    <location>
        <position position="94"/>
    </location>
    <ligand>
        <name>FMN</name>
        <dbReference type="ChEBI" id="CHEBI:58210"/>
    </ligand>
</feature>
<keyword evidence="14" id="KW-1185">Reference proteome</keyword>
<sequence>MSRSYYERLFFPVVKRIDPEAAHDRTLTALALAQSNPAGRAALRAIAGHIPVQPVQIGPLHFPNPLGVAAGFDKDARVVAGLALLGFGHVEIGTLTPRPQAGNPRPRIFRLPADGAVINRMGFPNGGVAAAVPRLRALSEQARGYVVGVSLGKQKETPLEEAAGDYAAVMRAVYVYADYLAVNVSSPNTPGLRELQGGRYLEHLLRALVDENRQLAETHGLTPRPLWVKIAPDVTTSELDDMLATLTLVGIDGLIVANTTLGRDGLTEAAQTEAGGLSGQPLRARTPALVGHVRRQAGDALPIIGVGGVADADDARRLLDAGASVVQLYTAMIYGGPGLAGRLLRQLAGPAQA</sequence>
<dbReference type="PROSITE" id="PS00912">
    <property type="entry name" value="DHODEHASE_2"/>
    <property type="match status" value="1"/>
</dbReference>
<comment type="pathway">
    <text evidence="3 11">Pyrimidine metabolism; UMP biosynthesis via de novo pathway; orotate from (S)-dihydroorotate (quinone route): step 1/1.</text>
</comment>
<keyword evidence="9 11" id="KW-0472">Membrane</keyword>
<dbReference type="InterPro" id="IPR013785">
    <property type="entry name" value="Aldolase_TIM"/>
</dbReference>
<dbReference type="OrthoDB" id="9802377at2"/>
<evidence type="ECO:0000256" key="8">
    <source>
        <dbReference type="ARBA" id="ARBA00023002"/>
    </source>
</evidence>
<feature type="binding site" evidence="11">
    <location>
        <position position="229"/>
    </location>
    <ligand>
        <name>FMN</name>
        <dbReference type="ChEBI" id="CHEBI:58210"/>
    </ligand>
</feature>
<comment type="catalytic activity">
    <reaction evidence="10 11">
        <text>(S)-dihydroorotate + a quinone = orotate + a quinol</text>
        <dbReference type="Rhea" id="RHEA:30187"/>
        <dbReference type="ChEBI" id="CHEBI:24646"/>
        <dbReference type="ChEBI" id="CHEBI:30839"/>
        <dbReference type="ChEBI" id="CHEBI:30864"/>
        <dbReference type="ChEBI" id="CHEBI:132124"/>
        <dbReference type="EC" id="1.3.5.2"/>
    </reaction>
</comment>
<feature type="binding site" evidence="11">
    <location>
        <position position="308"/>
    </location>
    <ligand>
        <name>FMN</name>
        <dbReference type="ChEBI" id="CHEBI:58210"/>
    </ligand>
</feature>
<dbReference type="InterPro" id="IPR001295">
    <property type="entry name" value="Dihydroorotate_DH_CS"/>
</dbReference>
<evidence type="ECO:0000256" key="2">
    <source>
        <dbReference type="ARBA" id="ARBA00004370"/>
    </source>
</evidence>
<dbReference type="GO" id="GO:0006207">
    <property type="term" value="P:'de novo' pyrimidine nucleobase biosynthetic process"/>
    <property type="evidence" value="ECO:0007669"/>
    <property type="project" value="UniProtKB-UniRule"/>
</dbReference>
<dbReference type="PANTHER" id="PTHR48109">
    <property type="entry name" value="DIHYDROOROTATE DEHYDROGENASE (QUINONE), MITOCHONDRIAL-RELATED"/>
    <property type="match status" value="1"/>
</dbReference>
<comment type="cofactor">
    <cofactor evidence="11">
        <name>FMN</name>
        <dbReference type="ChEBI" id="CHEBI:58210"/>
    </cofactor>
    <text evidence="11">Binds 1 FMN per subunit.</text>
</comment>
<dbReference type="NCBIfam" id="NF003652">
    <property type="entry name" value="PRK05286.2-5"/>
    <property type="match status" value="1"/>
</dbReference>
<keyword evidence="8 11" id="KW-0560">Oxidoreductase</keyword>
<keyword evidence="6 11" id="KW-0288">FMN</keyword>
<feature type="binding site" evidence="11">
    <location>
        <position position="279"/>
    </location>
    <ligand>
        <name>FMN</name>
        <dbReference type="ChEBI" id="CHEBI:58210"/>
    </ligand>
</feature>